<proteinExistence type="predicted"/>
<comment type="caution">
    <text evidence="1">The sequence shown here is derived from an EMBL/GenBank/DDBJ whole genome shotgun (WGS) entry which is preliminary data.</text>
</comment>
<name>A0ACB9LM03_9MYRT</name>
<dbReference type="Proteomes" id="UP001057402">
    <property type="component" value="Chromosome 11"/>
</dbReference>
<dbReference type="EMBL" id="CM042890">
    <property type="protein sequence ID" value="KAI4311937.1"/>
    <property type="molecule type" value="Genomic_DNA"/>
</dbReference>
<evidence type="ECO:0000313" key="2">
    <source>
        <dbReference type="Proteomes" id="UP001057402"/>
    </source>
</evidence>
<protein>
    <submittedName>
        <fullName evidence="1">Uncharacterized protein</fullName>
    </submittedName>
</protein>
<organism evidence="1 2">
    <name type="scientific">Melastoma candidum</name>
    <dbReference type="NCBI Taxonomy" id="119954"/>
    <lineage>
        <taxon>Eukaryota</taxon>
        <taxon>Viridiplantae</taxon>
        <taxon>Streptophyta</taxon>
        <taxon>Embryophyta</taxon>
        <taxon>Tracheophyta</taxon>
        <taxon>Spermatophyta</taxon>
        <taxon>Magnoliopsida</taxon>
        <taxon>eudicotyledons</taxon>
        <taxon>Gunneridae</taxon>
        <taxon>Pentapetalae</taxon>
        <taxon>rosids</taxon>
        <taxon>malvids</taxon>
        <taxon>Myrtales</taxon>
        <taxon>Melastomataceae</taxon>
        <taxon>Melastomatoideae</taxon>
        <taxon>Melastomateae</taxon>
        <taxon>Melastoma</taxon>
    </lineage>
</organism>
<gene>
    <name evidence="1" type="ORF">MLD38_036801</name>
</gene>
<reference evidence="2" key="1">
    <citation type="journal article" date="2023" name="Front. Plant Sci.">
        <title>Chromosomal-level genome assembly of Melastoma candidum provides insights into trichome evolution.</title>
        <authorList>
            <person name="Zhong Y."/>
            <person name="Wu W."/>
            <person name="Sun C."/>
            <person name="Zou P."/>
            <person name="Liu Y."/>
            <person name="Dai S."/>
            <person name="Zhou R."/>
        </authorList>
    </citation>
    <scope>NUCLEOTIDE SEQUENCE [LARGE SCALE GENOMIC DNA]</scope>
</reference>
<evidence type="ECO:0000313" key="1">
    <source>
        <dbReference type="EMBL" id="KAI4311937.1"/>
    </source>
</evidence>
<sequence>MKKLCRSRGTVHPSPPTVTDHLAFLPAYLLTLAASLSPADLEVLAYLITANNADGGTTPMPTPEKGSRKKPSSAAKPGGKGRAAGSCSVLGGGGGKGGDDGDHDPNFCCDCFRCYMSYWVRWDKSPNRQLIDEIIDAYEAGLARERFSSGNNGRGGRGRKDRRKARGSEVAAAEAVAAESPDGLGGGEHKDVEIEDPDRDEEVSDCGGDEADKGSVRKLVSFIGERIWGVWN</sequence>
<keyword evidence="2" id="KW-1185">Reference proteome</keyword>
<accession>A0ACB9LM03</accession>